<name>A0A1V6QCH0_9EURO</name>
<evidence type="ECO:0000313" key="8">
    <source>
        <dbReference type="Proteomes" id="UP000191672"/>
    </source>
</evidence>
<evidence type="ECO:0000256" key="2">
    <source>
        <dbReference type="ARBA" id="ARBA00022692"/>
    </source>
</evidence>
<keyword evidence="4 6" id="KW-0472">Membrane</keyword>
<evidence type="ECO:0000256" key="6">
    <source>
        <dbReference type="SAM" id="Phobius"/>
    </source>
</evidence>
<dbReference type="EMBL" id="MDYN01000007">
    <property type="protein sequence ID" value="OQD86687.1"/>
    <property type="molecule type" value="Genomic_DNA"/>
</dbReference>
<comment type="caution">
    <text evidence="7">The sequence shown here is derived from an EMBL/GenBank/DDBJ whole genome shotgun (WGS) entry which is preliminary data.</text>
</comment>
<feature type="region of interest" description="Disordered" evidence="5">
    <location>
        <begin position="57"/>
        <end position="82"/>
    </location>
</feature>
<dbReference type="PANTHER" id="PTHR15549">
    <property type="entry name" value="PAIRED IMMUNOGLOBULIN-LIKE TYPE 2 RECEPTOR"/>
    <property type="match status" value="1"/>
</dbReference>
<organism evidence="7 8">
    <name type="scientific">Penicillium antarcticum</name>
    <dbReference type="NCBI Taxonomy" id="416450"/>
    <lineage>
        <taxon>Eukaryota</taxon>
        <taxon>Fungi</taxon>
        <taxon>Dikarya</taxon>
        <taxon>Ascomycota</taxon>
        <taxon>Pezizomycotina</taxon>
        <taxon>Eurotiomycetes</taxon>
        <taxon>Eurotiomycetidae</taxon>
        <taxon>Eurotiales</taxon>
        <taxon>Aspergillaceae</taxon>
        <taxon>Penicillium</taxon>
    </lineage>
</organism>
<gene>
    <name evidence="7" type="ORF">PENANT_c007G07899</name>
</gene>
<protein>
    <recommendedName>
        <fullName evidence="9">Mid2 domain-containing protein</fullName>
    </recommendedName>
</protein>
<proteinExistence type="predicted"/>
<dbReference type="Proteomes" id="UP000191672">
    <property type="component" value="Unassembled WGS sequence"/>
</dbReference>
<keyword evidence="8" id="KW-1185">Reference proteome</keyword>
<evidence type="ECO:0000313" key="7">
    <source>
        <dbReference type="EMBL" id="OQD86687.1"/>
    </source>
</evidence>
<accession>A0A1V6QCH0</accession>
<reference evidence="8" key="1">
    <citation type="journal article" date="2017" name="Nat. Microbiol.">
        <title>Global analysis of biosynthetic gene clusters reveals vast potential of secondary metabolite production in Penicillium species.</title>
        <authorList>
            <person name="Nielsen J.C."/>
            <person name="Grijseels S."/>
            <person name="Prigent S."/>
            <person name="Ji B."/>
            <person name="Dainat J."/>
            <person name="Nielsen K.F."/>
            <person name="Frisvad J.C."/>
            <person name="Workman M."/>
            <person name="Nielsen J."/>
        </authorList>
    </citation>
    <scope>NUCLEOTIDE SEQUENCE [LARGE SCALE GENOMIC DNA]</scope>
    <source>
        <strain evidence="8">IBT 31811</strain>
    </source>
</reference>
<keyword evidence="2 6" id="KW-0812">Transmembrane</keyword>
<feature type="compositionally biased region" description="Polar residues" evidence="5">
    <location>
        <begin position="144"/>
        <end position="155"/>
    </location>
</feature>
<dbReference type="AlphaFoldDB" id="A0A1V6QCH0"/>
<dbReference type="GO" id="GO:0016020">
    <property type="term" value="C:membrane"/>
    <property type="evidence" value="ECO:0007669"/>
    <property type="project" value="UniProtKB-SubCell"/>
</dbReference>
<feature type="transmembrane region" description="Helical" evidence="6">
    <location>
        <begin position="85"/>
        <end position="110"/>
    </location>
</feature>
<feature type="region of interest" description="Disordered" evidence="5">
    <location>
        <begin position="142"/>
        <end position="163"/>
    </location>
</feature>
<dbReference type="PANTHER" id="PTHR15549:SF26">
    <property type="entry name" value="AXIAL BUDDING PATTERN PROTEIN 2-RELATED"/>
    <property type="match status" value="1"/>
</dbReference>
<dbReference type="GO" id="GO:0071944">
    <property type="term" value="C:cell periphery"/>
    <property type="evidence" value="ECO:0007669"/>
    <property type="project" value="UniProtKB-ARBA"/>
</dbReference>
<dbReference type="STRING" id="416450.A0A1V6QCH0"/>
<evidence type="ECO:0008006" key="9">
    <source>
        <dbReference type="Google" id="ProtNLM"/>
    </source>
</evidence>
<evidence type="ECO:0000256" key="4">
    <source>
        <dbReference type="ARBA" id="ARBA00023136"/>
    </source>
</evidence>
<sequence>MTLAATSPLGTDLTTRYMCARSDWTYDTIYRNYATSTSSTALSSTAISDTGVLAAATSGPTSTTSTSEPTSSTSPTSSDNGGSSISGGAIAGIVIGCVAAIFLLAVFLLYRYRVWPFSKKQASISELPVSTQPQGIDEVHEIGSSGSAGKKSNTVYEIGTSGH</sequence>
<keyword evidence="3 6" id="KW-1133">Transmembrane helix</keyword>
<evidence type="ECO:0000256" key="3">
    <source>
        <dbReference type="ARBA" id="ARBA00022989"/>
    </source>
</evidence>
<evidence type="ECO:0000256" key="5">
    <source>
        <dbReference type="SAM" id="MobiDB-lite"/>
    </source>
</evidence>
<dbReference type="InterPro" id="IPR051694">
    <property type="entry name" value="Immunoregulatory_rcpt-like"/>
</dbReference>
<comment type="subcellular location">
    <subcellularLocation>
        <location evidence="1">Membrane</location>
        <topology evidence="1">Single-pass membrane protein</topology>
    </subcellularLocation>
</comment>
<evidence type="ECO:0000256" key="1">
    <source>
        <dbReference type="ARBA" id="ARBA00004167"/>
    </source>
</evidence>